<name>A0AAV5SFK4_9BILA</name>
<reference evidence="3" key="1">
    <citation type="submission" date="2023-10" db="EMBL/GenBank/DDBJ databases">
        <title>Genome assembly of Pristionchus species.</title>
        <authorList>
            <person name="Yoshida K."/>
            <person name="Sommer R.J."/>
        </authorList>
    </citation>
    <scope>NUCLEOTIDE SEQUENCE</scope>
    <source>
        <strain evidence="3">RS0144</strain>
    </source>
</reference>
<feature type="domain" description="BTB" evidence="1">
    <location>
        <begin position="116"/>
        <end position="183"/>
    </location>
</feature>
<comment type="caution">
    <text evidence="3">The sequence shown here is derived from an EMBL/GenBank/DDBJ whole genome shotgun (WGS) entry which is preliminary data.</text>
</comment>
<dbReference type="InterPro" id="IPR000210">
    <property type="entry name" value="BTB/POZ_dom"/>
</dbReference>
<evidence type="ECO:0000313" key="4">
    <source>
        <dbReference type="Proteomes" id="UP001432027"/>
    </source>
</evidence>
<dbReference type="PANTHER" id="PTHR47022">
    <property type="entry name" value="BTB AND MATH DOMAIN-CONTAINING PROTEIN 36-RELATED"/>
    <property type="match status" value="1"/>
</dbReference>
<dbReference type="PANTHER" id="PTHR47022:SF1">
    <property type="entry name" value="BTB AND MATH DOMAIN-CONTAINING PROTEIN 36-RELATED"/>
    <property type="match status" value="1"/>
</dbReference>
<dbReference type="CDD" id="cd18186">
    <property type="entry name" value="BTB_POZ_ZBTB_KLHL-like"/>
    <property type="match status" value="1"/>
</dbReference>
<evidence type="ECO:0000259" key="2">
    <source>
        <dbReference type="PROSITE" id="PS50144"/>
    </source>
</evidence>
<gene>
    <name evidence="3" type="ORF">PENTCL1PPCAC_3809</name>
</gene>
<feature type="domain" description="MATH" evidence="2">
    <location>
        <begin position="1"/>
        <end position="93"/>
    </location>
</feature>
<feature type="non-terminal residue" evidence="3">
    <location>
        <position position="1"/>
    </location>
</feature>
<dbReference type="Pfam" id="PF00651">
    <property type="entry name" value="BTB"/>
    <property type="match status" value="1"/>
</dbReference>
<dbReference type="Gene3D" id="2.60.210.10">
    <property type="entry name" value="Apoptosis, Tumor Necrosis Factor Receptor Associated Protein 2, Chain A"/>
    <property type="match status" value="1"/>
</dbReference>
<accession>A0AAV5SFK4</accession>
<dbReference type="InterPro" id="IPR011333">
    <property type="entry name" value="SKP1/BTB/POZ_sf"/>
</dbReference>
<dbReference type="SUPFAM" id="SSF49599">
    <property type="entry name" value="TRAF domain-like"/>
    <property type="match status" value="1"/>
</dbReference>
<evidence type="ECO:0008006" key="5">
    <source>
        <dbReference type="Google" id="ProtNLM"/>
    </source>
</evidence>
<dbReference type="SMART" id="SM00225">
    <property type="entry name" value="BTB"/>
    <property type="match status" value="1"/>
</dbReference>
<dbReference type="EMBL" id="BTSX01000001">
    <property type="protein sequence ID" value="GMS81634.1"/>
    <property type="molecule type" value="Genomic_DNA"/>
</dbReference>
<organism evidence="3 4">
    <name type="scientific">Pristionchus entomophagus</name>
    <dbReference type="NCBI Taxonomy" id="358040"/>
    <lineage>
        <taxon>Eukaryota</taxon>
        <taxon>Metazoa</taxon>
        <taxon>Ecdysozoa</taxon>
        <taxon>Nematoda</taxon>
        <taxon>Chromadorea</taxon>
        <taxon>Rhabditida</taxon>
        <taxon>Rhabditina</taxon>
        <taxon>Diplogasteromorpha</taxon>
        <taxon>Diplogasteroidea</taxon>
        <taxon>Neodiplogasteridae</taxon>
        <taxon>Pristionchus</taxon>
    </lineage>
</organism>
<dbReference type="Proteomes" id="UP001432027">
    <property type="component" value="Unassembled WGS sequence"/>
</dbReference>
<dbReference type="InterPro" id="IPR008974">
    <property type="entry name" value="TRAF-like"/>
</dbReference>
<evidence type="ECO:0000313" key="3">
    <source>
        <dbReference type="EMBL" id="GMS81634.1"/>
    </source>
</evidence>
<dbReference type="Gene3D" id="3.30.710.10">
    <property type="entry name" value="Potassium Channel Kv1.1, Chain A"/>
    <property type="match status" value="1"/>
</dbReference>
<sequence>LARKSTINDVEHFSMFLDCNDDSVYDHWRVDHTTTIALVNRVKPESTKSTTFSNCFEKGSESWGRKECMLFSDIENIAEGFIQDDKVVLKARISVEAVDGMKKIVPYDFSQVHDSDSVTLRIGGENVYVSKGYLATHSPYFDALFFKDFKENSQFQIELKDVSAQEFIEFLHIVYPSNKPITVDSYKYILALADRFQVQMHCIKSFASPEAVKTIESTHEFKKFSDALKIALFKRVLALIKG</sequence>
<dbReference type="Pfam" id="PF22486">
    <property type="entry name" value="MATH_2"/>
    <property type="match status" value="1"/>
</dbReference>
<dbReference type="InterPro" id="IPR002083">
    <property type="entry name" value="MATH/TRAF_dom"/>
</dbReference>
<protein>
    <recommendedName>
        <fullName evidence="5">BTB domain-containing protein</fullName>
    </recommendedName>
</protein>
<dbReference type="SUPFAM" id="SSF54695">
    <property type="entry name" value="POZ domain"/>
    <property type="match status" value="1"/>
</dbReference>
<dbReference type="PROSITE" id="PS50097">
    <property type="entry name" value="BTB"/>
    <property type="match status" value="1"/>
</dbReference>
<dbReference type="PROSITE" id="PS50144">
    <property type="entry name" value="MATH"/>
    <property type="match status" value="1"/>
</dbReference>
<dbReference type="AlphaFoldDB" id="A0AAV5SFK4"/>
<evidence type="ECO:0000259" key="1">
    <source>
        <dbReference type="PROSITE" id="PS50097"/>
    </source>
</evidence>
<keyword evidence="4" id="KW-1185">Reference proteome</keyword>
<proteinExistence type="predicted"/>